<accession>A0A5N5EC18</accession>
<comment type="caution">
    <text evidence="2">The sequence shown here is derived from an EMBL/GenBank/DDBJ whole genome shotgun (WGS) entry which is preliminary data.</text>
</comment>
<keyword evidence="3" id="KW-1185">Reference proteome</keyword>
<protein>
    <submittedName>
        <fullName evidence="2">Uncharacterized protein</fullName>
    </submittedName>
</protein>
<dbReference type="AlphaFoldDB" id="A0A5N5EC18"/>
<evidence type="ECO:0000313" key="3">
    <source>
        <dbReference type="Proteomes" id="UP000326907"/>
    </source>
</evidence>
<sequence>MSSTTVARQCSGTTPASGTLSAASKNAPSFSGWSRYRWSRSMASITGRLEVLLHFSSSAPSSGDSIRRQCAEYDDRSTVRTRAL</sequence>
<evidence type="ECO:0000313" key="2">
    <source>
        <dbReference type="EMBL" id="KAB2588035.1"/>
    </source>
</evidence>
<reference evidence="2 3" key="1">
    <citation type="submission" date="2019-09" db="EMBL/GenBank/DDBJ databases">
        <authorList>
            <person name="Liu P."/>
        </authorList>
    </citation>
    <scope>NUCLEOTIDE SEQUENCE [LARGE SCALE GENOMIC DNA]</scope>
    <source>
        <strain evidence="2 3">TRM68085</strain>
    </source>
</reference>
<proteinExistence type="predicted"/>
<evidence type="ECO:0000256" key="1">
    <source>
        <dbReference type="SAM" id="MobiDB-lite"/>
    </source>
</evidence>
<name>A0A5N5EC18_9ACTN</name>
<dbReference type="Proteomes" id="UP000326907">
    <property type="component" value="Unassembled WGS sequence"/>
</dbReference>
<gene>
    <name evidence="2" type="ORF">F5983_34630</name>
</gene>
<dbReference type="EMBL" id="VYUA01000062">
    <property type="protein sequence ID" value="KAB2588035.1"/>
    <property type="molecule type" value="Genomic_DNA"/>
</dbReference>
<dbReference type="RefSeq" id="WP_151513788.1">
    <property type="nucleotide sequence ID" value="NZ_JBMVCA010000006.1"/>
</dbReference>
<feature type="region of interest" description="Disordered" evidence="1">
    <location>
        <begin position="1"/>
        <end position="30"/>
    </location>
</feature>
<organism evidence="2 3">
    <name type="scientific">Streptomyces arboris</name>
    <dbReference type="NCBI Taxonomy" id="2600619"/>
    <lineage>
        <taxon>Bacteria</taxon>
        <taxon>Bacillati</taxon>
        <taxon>Actinomycetota</taxon>
        <taxon>Actinomycetes</taxon>
        <taxon>Kitasatosporales</taxon>
        <taxon>Streptomycetaceae</taxon>
        <taxon>Streptomyces</taxon>
    </lineage>
</organism>